<dbReference type="SUPFAM" id="SSF51197">
    <property type="entry name" value="Clavaminate synthase-like"/>
    <property type="match status" value="1"/>
</dbReference>
<evidence type="ECO:0000256" key="3">
    <source>
        <dbReference type="ARBA" id="ARBA00022964"/>
    </source>
</evidence>
<organism evidence="7 8">
    <name type="scientific">Sphingomonas montanisoli</name>
    <dbReference type="NCBI Taxonomy" id="2606412"/>
    <lineage>
        <taxon>Bacteria</taxon>
        <taxon>Pseudomonadati</taxon>
        <taxon>Pseudomonadota</taxon>
        <taxon>Alphaproteobacteria</taxon>
        <taxon>Sphingomonadales</taxon>
        <taxon>Sphingomonadaceae</taxon>
        <taxon>Sphingomonas</taxon>
    </lineage>
</organism>
<keyword evidence="8" id="KW-1185">Reference proteome</keyword>
<comment type="similarity">
    <text evidence="1">Belongs to the TfdA dioxygenase family.</text>
</comment>
<dbReference type="GO" id="GO:0046872">
    <property type="term" value="F:metal ion binding"/>
    <property type="evidence" value="ECO:0007669"/>
    <property type="project" value="UniProtKB-KW"/>
</dbReference>
<keyword evidence="4" id="KW-0560">Oxidoreductase</keyword>
<proteinExistence type="inferred from homology"/>
<evidence type="ECO:0000256" key="1">
    <source>
        <dbReference type="ARBA" id="ARBA00005896"/>
    </source>
</evidence>
<protein>
    <submittedName>
        <fullName evidence="7">Taurine dioxygenase</fullName>
    </submittedName>
</protein>
<dbReference type="Pfam" id="PF02668">
    <property type="entry name" value="TauD"/>
    <property type="match status" value="1"/>
</dbReference>
<dbReference type="Proteomes" id="UP000322077">
    <property type="component" value="Unassembled WGS sequence"/>
</dbReference>
<evidence type="ECO:0000313" key="8">
    <source>
        <dbReference type="Proteomes" id="UP000322077"/>
    </source>
</evidence>
<dbReference type="GO" id="GO:0005737">
    <property type="term" value="C:cytoplasm"/>
    <property type="evidence" value="ECO:0007669"/>
    <property type="project" value="TreeGrafter"/>
</dbReference>
<evidence type="ECO:0000256" key="5">
    <source>
        <dbReference type="ARBA" id="ARBA00023004"/>
    </source>
</evidence>
<dbReference type="InterPro" id="IPR003819">
    <property type="entry name" value="TauD/TfdA-like"/>
</dbReference>
<reference evidence="7 8" key="1">
    <citation type="submission" date="2019-08" db="EMBL/GenBank/DDBJ databases">
        <authorList>
            <person name="Wang G."/>
            <person name="Xu Z."/>
        </authorList>
    </citation>
    <scope>NUCLEOTIDE SEQUENCE [LARGE SCALE GENOMIC DNA]</scope>
    <source>
        <strain evidence="7 8">ZX</strain>
    </source>
</reference>
<comment type="caution">
    <text evidence="7">The sequence shown here is derived from an EMBL/GenBank/DDBJ whole genome shotgun (WGS) entry which is preliminary data.</text>
</comment>
<evidence type="ECO:0000256" key="4">
    <source>
        <dbReference type="ARBA" id="ARBA00023002"/>
    </source>
</evidence>
<dbReference type="PANTHER" id="PTHR30468:SF1">
    <property type="entry name" value="ALPHA-KETOGLUTARATE-DEPENDENT SULFONATE DIOXYGENASE"/>
    <property type="match status" value="1"/>
</dbReference>
<dbReference type="Gene3D" id="3.60.130.10">
    <property type="entry name" value="Clavaminate synthase-like"/>
    <property type="match status" value="1"/>
</dbReference>
<dbReference type="InterPro" id="IPR042098">
    <property type="entry name" value="TauD-like_sf"/>
</dbReference>
<evidence type="ECO:0000256" key="2">
    <source>
        <dbReference type="ARBA" id="ARBA00022723"/>
    </source>
</evidence>
<dbReference type="InterPro" id="IPR051323">
    <property type="entry name" value="AtsK-like"/>
</dbReference>
<evidence type="ECO:0000259" key="6">
    <source>
        <dbReference type="Pfam" id="PF02668"/>
    </source>
</evidence>
<dbReference type="EMBL" id="VTOU01000002">
    <property type="protein sequence ID" value="TZG27990.1"/>
    <property type="molecule type" value="Genomic_DNA"/>
</dbReference>
<evidence type="ECO:0000313" key="7">
    <source>
        <dbReference type="EMBL" id="TZG27990.1"/>
    </source>
</evidence>
<accession>A0A5D9CAA2</accession>
<sequence>MWGKGDKRQARATGRCAGGCAMISCSPSPARDDRVPRRAPMHIERLGPYLGVRVTGLDLRDLTIADRPMIRDLLEEHLVLFFEGQDLSEEQFKTYGQVVGDLDNLVLLSNEKQDEPAVQIVEMKPGTVRGLYTDSWHSDACYLERPPYATTIKPVHLPPIGGDTIWASMYAAYELMAEPLRRLADELQVVQAINRFEHVHPVVRVNPRTGRRALYVNSVFSQRILGVSKVESQQLIDMFCTLATIPDVQVRYRWTPHTVAIWDNRFTQHYAVADYTAPRKMHRLTIMGEPVLGVKDWRAEAAE</sequence>
<dbReference type="GO" id="GO:0016706">
    <property type="term" value="F:2-oxoglutarate-dependent dioxygenase activity"/>
    <property type="evidence" value="ECO:0007669"/>
    <property type="project" value="UniProtKB-ARBA"/>
</dbReference>
<dbReference type="AlphaFoldDB" id="A0A5D9CAA2"/>
<keyword evidence="5" id="KW-0408">Iron</keyword>
<gene>
    <name evidence="7" type="ORF">FYJ91_10680</name>
</gene>
<name>A0A5D9CAA2_9SPHN</name>
<feature type="domain" description="TauD/TfdA-like" evidence="6">
    <location>
        <begin position="43"/>
        <end position="285"/>
    </location>
</feature>
<keyword evidence="3 7" id="KW-0223">Dioxygenase</keyword>
<dbReference type="PANTHER" id="PTHR30468">
    <property type="entry name" value="ALPHA-KETOGLUTARATE-DEPENDENT SULFONATE DIOXYGENASE"/>
    <property type="match status" value="1"/>
</dbReference>
<keyword evidence="2" id="KW-0479">Metal-binding</keyword>